<keyword evidence="1" id="KW-0812">Transmembrane</keyword>
<dbReference type="EMBL" id="JBHUMF010000031">
    <property type="protein sequence ID" value="MFD2682192.1"/>
    <property type="molecule type" value="Genomic_DNA"/>
</dbReference>
<comment type="caution">
    <text evidence="2">The sequence shown here is derived from an EMBL/GenBank/DDBJ whole genome shotgun (WGS) entry which is preliminary data.</text>
</comment>
<dbReference type="RefSeq" id="WP_377936894.1">
    <property type="nucleotide sequence ID" value="NZ_JBHUMF010000031.1"/>
</dbReference>
<dbReference type="Pfam" id="PF06103">
    <property type="entry name" value="DUF948"/>
    <property type="match status" value="1"/>
</dbReference>
<proteinExistence type="predicted"/>
<reference evidence="3" key="1">
    <citation type="journal article" date="2019" name="Int. J. Syst. Evol. Microbiol.">
        <title>The Global Catalogue of Microorganisms (GCM) 10K type strain sequencing project: providing services to taxonomists for standard genome sequencing and annotation.</title>
        <authorList>
            <consortium name="The Broad Institute Genomics Platform"/>
            <consortium name="The Broad Institute Genome Sequencing Center for Infectious Disease"/>
            <person name="Wu L."/>
            <person name="Ma J."/>
        </authorList>
    </citation>
    <scope>NUCLEOTIDE SEQUENCE [LARGE SCALE GENOMIC DNA]</scope>
    <source>
        <strain evidence="3">KCTC 3913</strain>
    </source>
</reference>
<evidence type="ECO:0000313" key="2">
    <source>
        <dbReference type="EMBL" id="MFD2682192.1"/>
    </source>
</evidence>
<evidence type="ECO:0000313" key="3">
    <source>
        <dbReference type="Proteomes" id="UP001597506"/>
    </source>
</evidence>
<keyword evidence="1" id="KW-1133">Transmembrane helix</keyword>
<keyword evidence="3" id="KW-1185">Reference proteome</keyword>
<evidence type="ECO:0000256" key="1">
    <source>
        <dbReference type="SAM" id="Phobius"/>
    </source>
</evidence>
<dbReference type="PANTHER" id="PTHR40070:SF1">
    <property type="entry name" value="UPF0478 PROTEIN YTXG"/>
    <property type="match status" value="1"/>
</dbReference>
<keyword evidence="1" id="KW-0472">Membrane</keyword>
<dbReference type="Proteomes" id="UP001597506">
    <property type="component" value="Unassembled WGS sequence"/>
</dbReference>
<sequence>MWIVYASIGLFVAAFVYLGIELVKILKKTRPVVDGLNTIVEKIQSHVDQITTETNQLQKTQTAIQEDIQFKKGIIIETIENAKEVIENVKSLLNVVKG</sequence>
<gene>
    <name evidence="2" type="ORF">ACFSUL_15745</name>
</gene>
<feature type="transmembrane region" description="Helical" evidence="1">
    <location>
        <begin position="6"/>
        <end position="23"/>
    </location>
</feature>
<accession>A0ABW5RXB0</accession>
<dbReference type="InterPro" id="IPR009293">
    <property type="entry name" value="UPF0478"/>
</dbReference>
<dbReference type="PANTHER" id="PTHR40070">
    <property type="entry name" value="UPF0478 PROTEIN YTXG"/>
    <property type="match status" value="1"/>
</dbReference>
<organism evidence="2 3">
    <name type="scientific">Bacillus seohaeanensis</name>
    <dbReference type="NCBI Taxonomy" id="284580"/>
    <lineage>
        <taxon>Bacteria</taxon>
        <taxon>Bacillati</taxon>
        <taxon>Bacillota</taxon>
        <taxon>Bacilli</taxon>
        <taxon>Bacillales</taxon>
        <taxon>Bacillaceae</taxon>
        <taxon>Bacillus</taxon>
    </lineage>
</organism>
<name>A0ABW5RXB0_9BACI</name>
<protein>
    <submittedName>
        <fullName evidence="2">DUF948 domain-containing protein</fullName>
    </submittedName>
</protein>